<comment type="similarity">
    <text evidence="1">Belongs to the RBR family.</text>
</comment>
<dbReference type="InterPro" id="IPR001876">
    <property type="entry name" value="Znf_RanBP2"/>
</dbReference>
<name>A0A6H5H6A1_9HEMI</name>
<dbReference type="GO" id="GO:0008270">
    <property type="term" value="F:zinc ion binding"/>
    <property type="evidence" value="ECO:0007669"/>
    <property type="project" value="UniProtKB-KW"/>
</dbReference>
<evidence type="ECO:0000256" key="7">
    <source>
        <dbReference type="ARBA" id="ARBA00022833"/>
    </source>
</evidence>
<protein>
    <submittedName>
        <fullName evidence="13">Uncharacterized protein</fullName>
    </submittedName>
</protein>
<dbReference type="EMBL" id="CADCXU010024268">
    <property type="protein sequence ID" value="CAB0011777.1"/>
    <property type="molecule type" value="Genomic_DNA"/>
</dbReference>
<accession>A0A6H5H6A1</accession>
<evidence type="ECO:0000256" key="8">
    <source>
        <dbReference type="PROSITE-ProRule" id="PRU00024"/>
    </source>
</evidence>
<organism evidence="13 14">
    <name type="scientific">Nesidiocoris tenuis</name>
    <dbReference type="NCBI Taxonomy" id="355587"/>
    <lineage>
        <taxon>Eukaryota</taxon>
        <taxon>Metazoa</taxon>
        <taxon>Ecdysozoa</taxon>
        <taxon>Arthropoda</taxon>
        <taxon>Hexapoda</taxon>
        <taxon>Insecta</taxon>
        <taxon>Pterygota</taxon>
        <taxon>Neoptera</taxon>
        <taxon>Paraneoptera</taxon>
        <taxon>Hemiptera</taxon>
        <taxon>Heteroptera</taxon>
        <taxon>Panheteroptera</taxon>
        <taxon>Cimicomorpha</taxon>
        <taxon>Miridae</taxon>
        <taxon>Dicyphina</taxon>
        <taxon>Nesidiocoris</taxon>
    </lineage>
</organism>
<feature type="compositionally biased region" description="Basic and acidic residues" evidence="9">
    <location>
        <begin position="1812"/>
        <end position="1830"/>
    </location>
</feature>
<feature type="compositionally biased region" description="Basic and acidic residues" evidence="9">
    <location>
        <begin position="1440"/>
        <end position="1457"/>
    </location>
</feature>
<feature type="compositionally biased region" description="Polar residues" evidence="9">
    <location>
        <begin position="387"/>
        <end position="399"/>
    </location>
</feature>
<feature type="compositionally biased region" description="Pro residues" evidence="9">
    <location>
        <begin position="353"/>
        <end position="362"/>
    </location>
</feature>
<dbReference type="Pfam" id="PF16678">
    <property type="entry name" value="UBA_HOIP"/>
    <property type="match status" value="1"/>
</dbReference>
<proteinExistence type="inferred from homology"/>
<sequence length="2495" mass="280949">MRSLGAEVISDLFGVYCFILSPRRSKWVVKGHSVSARRPFHWKRSTSASVEAGAVYCQYLVDPSARPSSPPSPHGRQWRVISKESYLSGRWVSYDSEDWSVTRSSKRTSVGTFHQIGCTSSSSRRTSLKKYSSIQNNNNRQRRFWQVYRPVHRVQCAFQIVTLTLAQRGPQLVGTVPKEPKTPSRWPQSCDGTRKLELPLMPIRNLNRFLGLQPSAGCGTRKYDHRRTYLPLVQNSTRNGPPPPPPPPKESPPEPDYEVIDFGNTGQIYSNTPIPTGKSKRCDLCGSSAPAVRCVQCTQNFCLSCDHMYHRHPKRQAHIRKELSDGKIKPPLPPKGESAPAPVPPPRRNKSGRPPPARPAAPPLQRDQEVKSPALLNSLRRALPNRPSASPTFPTLQNGTPPPQMQPSRPSPLEFHHHGNGGMSEWDVNRRSRAGSFSNLNSPGFSPLIQAQSMAHLNSPCPSCAFHGPNPAMSPWGNPDPWGTWGGMPPWQSQNILNQPTGRRGSRRGSGRRRRETSSGSDEEDDRMSRRGSRRSKVSPTPSRRSRAPPSDFESEDDDDGAEWDMRRGGGGSLPRRASQLDVNRPSFNRRDDDTMSLSGRRMSQHATMSRVQKERRYDEDDHPRNRRNTIEKIPFADDERSHVRSLQRTSDSEHSPRPMENLNSSLRRKSSRRSDKHSDSGRMRSSPAKSFYDNQPSDSPLDDDFVPQKIEEPNTVETGTNLEQEESEPEVNWDPIPDFEWECEHCTFVNSPGTRVCAICCKTNTKPKMHVEKPAVTKLTQQMKATALDRTPSERRTQAKEMHERVERRPSQKSAQRQEPPYHERQQSRQEPTKRQSADREDRIQNREIPVQSHARGTSPMNSRRAQEINRIQDARSPDVRTPDTKTSDSSSYSSKNVTSKGTSPPPQSISTQTYEAPVTKLKRASSLADYSEWRAPQRTYSRQSLLSDTQSLPVTPPKGRSPERFPDLQVEQRKDPEPQHTRRRAGSQPPEYISTLVQKQVKQGLEMVKLLREAEEHKFSADDLAVALLHCEDSDPVAWLQQNWKNMIDTVVTLATNYGHERKENTVGTISASEARDALRIHDGNVWAAVTECVEQRQKKYGELLSRGNFSREDIVTVLTAHHGNLEAAYTELSKSQLKPFLMKIWGPPQGVDNESGDFTKLAHDSLKGVGQGGVVQEEVSFNDFNKDRVQTWIDSASFSAKLFSQSTTHLNLGGGKTIEKLEALSNLSKTEKRDLRARRTSDVHRYLTQFYTLNEHSLKLSKSYASMQDVNKIQKQNTNPLWRFLEKNLGLNSFASSGNLLTTVSTTSSNMQAKSVTDFDTDSLNDGKSAESDHEEDEKINSDSRMVTEAAEKHEEQTVGSGEGEKDEQDEHGESADRIVDDGTNLEVIQPQETVSNQQNDTTLGKFKSDENISIKTEGATSPIRQFFVKSITISSEDSHRSISPHKIEKRSDFSFDIEDDRTNSSGSGSFESVGDEDQLNDEEGMENNLEKNMEQKDIAIVGKLILKEELPGSFLELVKSRDEDEPPPDPSVTNSPVTDMQEGSEGEYADFHENEDEIMQKVETLLQKTEFLKENSPNEKNKSISIMYTNAGLASTSQVLENPEVNQPAADAQNEDKMKREEGIDQNLDAVKQSKIPDQPHEDRHTVQPNDNLELIEHDHLGDEKADLEEESKDNGVDIADLRIVDRTDLEASGAKSPNVHSTAEAGIITDDNDGENDIFEDPPEVMLGAYEGEEIHLQEAVNNEEVNAGQAELPKLGGDSGGSETLVETQQQVQVSQLSLSGTPETALNATEPKSLLTSGLQPSEGNSERDISPIPTDSERDPAPKTRQPLTRTKSSYELSMGNKFDDDETNLARTTSSHELVTLLKESLAKDDVVERIVSTLFQTVLRANEYQMPGRSRDPSINRYRYSSSLSRDMSYRGSSGSERDDSELFYQAVEQRGGSVVEHERRGKRQFRRRGRNGRRRGTPRRTDDSSIQSTSTDNFSHRDENSVSTSPAADVAAEIDDNEREARRLLAEGLVASYDQAELAVKLKALNFNEQDCMSAVKECSNLDAAVAFLQQECDLCAGKYCMKQMVSMLECKHICCKECAYNYFTLQITERNISDCVCPFCKEPDISQLADDNASDYFSHLDIFLKALVDENTHELFQRKLRDRALMSDPNFQWCIKCSSGFIANPKQRKLICPDCRTITCATCRRPWEKEHEKMTCEEFAAFKNESDQDNQVEKHLAEGGVTCPKCHQRSVSSNFSHFEGCEEKIFLTDCISISDDLNKTTSAGFYWTNFEFFGLHLSLLIRRGGLETIPILETGDLETVVRRTGGKLPPNPYGSPEADYRNALIQHSFNPFTPSRSPELRVAVGPGSRSIYSKNMPRASDPRYKDRLRPMIFIPQELQLKKAILRELQPWKSVQVEEAPGFWSYCSSKVIKHNGSVHQSSEEPRTLEPRIASQETSKKEGKYAQLVLWVRKYPVELRRMARWSISPKVGPTDMQSYQQ</sequence>
<evidence type="ECO:0000256" key="5">
    <source>
        <dbReference type="ARBA" id="ARBA00022771"/>
    </source>
</evidence>
<dbReference type="InterPro" id="IPR013083">
    <property type="entry name" value="Znf_RING/FYVE/PHD"/>
</dbReference>
<feature type="compositionally biased region" description="Low complexity" evidence="9">
    <location>
        <begin position="1774"/>
        <end position="1786"/>
    </location>
</feature>
<dbReference type="Gene3D" id="6.10.140.1100">
    <property type="match status" value="1"/>
</dbReference>
<evidence type="ECO:0000259" key="11">
    <source>
        <dbReference type="PROSITE" id="PS50119"/>
    </source>
</evidence>
<feature type="region of interest" description="Disordered" evidence="9">
    <location>
        <begin position="1694"/>
        <end position="1727"/>
    </location>
</feature>
<dbReference type="InterPro" id="IPR026254">
    <property type="entry name" value="RNF31-like"/>
</dbReference>
<dbReference type="SUPFAM" id="SSF57850">
    <property type="entry name" value="RING/U-box"/>
    <property type="match status" value="2"/>
</dbReference>
<feature type="compositionally biased region" description="Polar residues" evidence="9">
    <location>
        <begin position="1801"/>
        <end position="1811"/>
    </location>
</feature>
<dbReference type="PANTHER" id="PTHR16004:SF2">
    <property type="entry name" value="E3 UBIQUITIN-PROTEIN LIGASE LUBEL"/>
    <property type="match status" value="1"/>
</dbReference>
<feature type="region of interest" description="Disordered" evidence="9">
    <location>
        <begin position="940"/>
        <end position="992"/>
    </location>
</feature>
<evidence type="ECO:0000259" key="10">
    <source>
        <dbReference type="PROSITE" id="PS50089"/>
    </source>
</evidence>
<feature type="region of interest" description="Disordered" evidence="9">
    <location>
        <begin position="383"/>
        <end position="424"/>
    </location>
</feature>
<feature type="compositionally biased region" description="Low complexity" evidence="9">
    <location>
        <begin position="889"/>
        <end position="902"/>
    </location>
</feature>
<feature type="domain" description="B box-type" evidence="11">
    <location>
        <begin position="277"/>
        <end position="323"/>
    </location>
</feature>
<dbReference type="Gene3D" id="2.30.30.380">
    <property type="entry name" value="Zn-finger domain of Sec23/24"/>
    <property type="match status" value="1"/>
</dbReference>
<evidence type="ECO:0000256" key="3">
    <source>
        <dbReference type="ARBA" id="ARBA00022723"/>
    </source>
</evidence>
<keyword evidence="7" id="KW-0862">Zinc</keyword>
<dbReference type="Pfam" id="PF01485">
    <property type="entry name" value="IBR"/>
    <property type="match status" value="1"/>
</dbReference>
<dbReference type="GO" id="GO:0097039">
    <property type="term" value="P:protein linear polyubiquitination"/>
    <property type="evidence" value="ECO:0007669"/>
    <property type="project" value="TreeGrafter"/>
</dbReference>
<feature type="compositionally biased region" description="Polar residues" evidence="9">
    <location>
        <begin position="856"/>
        <end position="865"/>
    </location>
</feature>
<feature type="compositionally biased region" description="Polar residues" evidence="9">
    <location>
        <begin position="264"/>
        <end position="274"/>
    </location>
</feature>
<feature type="domain" description="RING-type" evidence="10">
    <location>
        <begin position="2068"/>
        <end position="2117"/>
    </location>
</feature>
<feature type="compositionally biased region" description="Polar residues" evidence="9">
    <location>
        <begin position="1834"/>
        <end position="1844"/>
    </location>
</feature>
<dbReference type="PROSITE" id="PS01358">
    <property type="entry name" value="ZF_RANBP2_1"/>
    <property type="match status" value="1"/>
</dbReference>
<gene>
    <name evidence="13" type="ORF">NTEN_LOCUS16670</name>
</gene>
<feature type="region of interest" description="Disordered" evidence="9">
    <location>
        <begin position="325"/>
        <end position="370"/>
    </location>
</feature>
<dbReference type="Gene3D" id="3.30.40.10">
    <property type="entry name" value="Zinc/RING finger domain, C3HC4 (zinc finger)"/>
    <property type="match status" value="1"/>
</dbReference>
<dbReference type="GO" id="GO:0070530">
    <property type="term" value="F:K63-linked polyubiquitin modification-dependent protein binding"/>
    <property type="evidence" value="ECO:0007669"/>
    <property type="project" value="TreeGrafter"/>
</dbReference>
<dbReference type="InterPro" id="IPR001841">
    <property type="entry name" value="Znf_RING"/>
</dbReference>
<dbReference type="GO" id="GO:0071797">
    <property type="term" value="C:LUBAC complex"/>
    <property type="evidence" value="ECO:0007669"/>
    <property type="project" value="InterPro"/>
</dbReference>
<keyword evidence="14" id="KW-1185">Reference proteome</keyword>
<dbReference type="Proteomes" id="UP000479000">
    <property type="component" value="Unassembled WGS sequence"/>
</dbReference>
<evidence type="ECO:0000256" key="9">
    <source>
        <dbReference type="SAM" id="MobiDB-lite"/>
    </source>
</evidence>
<feature type="compositionally biased region" description="Basic residues" evidence="9">
    <location>
        <begin position="1955"/>
        <end position="1973"/>
    </location>
</feature>
<reference evidence="13 14" key="1">
    <citation type="submission" date="2020-02" db="EMBL/GenBank/DDBJ databases">
        <authorList>
            <person name="Ferguson B K."/>
        </authorList>
    </citation>
    <scope>NUCLEOTIDE SEQUENCE [LARGE SCALE GENOMIC DNA]</scope>
</reference>
<dbReference type="OrthoDB" id="9978677at2759"/>
<dbReference type="CDD" id="cd19815">
    <property type="entry name" value="Bbox1_HOIP"/>
    <property type="match status" value="1"/>
</dbReference>
<dbReference type="Gene3D" id="1.10.8.10">
    <property type="entry name" value="DNA helicase RuvA subunit, C-terminal domain"/>
    <property type="match status" value="1"/>
</dbReference>
<feature type="region of interest" description="Disordered" evidence="9">
    <location>
        <begin position="1438"/>
        <end position="1489"/>
    </location>
</feature>
<feature type="compositionally biased region" description="Basic and acidic residues" evidence="9">
    <location>
        <begin position="1331"/>
        <end position="1345"/>
    </location>
</feature>
<dbReference type="InterPro" id="IPR047543">
    <property type="entry name" value="Bbox1_RNF31-like"/>
</dbReference>
<keyword evidence="6" id="KW-0833">Ubl conjugation pathway</keyword>
<feature type="region of interest" description="Disordered" evidence="9">
    <location>
        <begin position="233"/>
        <end position="274"/>
    </location>
</feature>
<feature type="domain" description="RING-type" evidence="12">
    <location>
        <begin position="2064"/>
        <end position="2288"/>
    </location>
</feature>
<dbReference type="PROSITE" id="PS50089">
    <property type="entry name" value="ZF_RING_2"/>
    <property type="match status" value="1"/>
</dbReference>
<evidence type="ECO:0000313" key="14">
    <source>
        <dbReference type="Proteomes" id="UP000479000"/>
    </source>
</evidence>
<feature type="compositionally biased region" description="Basic and acidic residues" evidence="9">
    <location>
        <begin position="866"/>
        <end position="888"/>
    </location>
</feature>
<evidence type="ECO:0000313" key="13">
    <source>
        <dbReference type="EMBL" id="CAB0011777.1"/>
    </source>
</evidence>
<feature type="region of interest" description="Disordered" evidence="9">
    <location>
        <begin position="1774"/>
        <end position="1857"/>
    </location>
</feature>
<feature type="region of interest" description="Disordered" evidence="9">
    <location>
        <begin position="1309"/>
        <end position="1387"/>
    </location>
</feature>
<evidence type="ECO:0000256" key="6">
    <source>
        <dbReference type="ARBA" id="ARBA00022786"/>
    </source>
</evidence>
<dbReference type="InterPro" id="IPR002867">
    <property type="entry name" value="IBR_dom"/>
</dbReference>
<feature type="compositionally biased region" description="Polar residues" evidence="9">
    <location>
        <begin position="1913"/>
        <end position="1929"/>
    </location>
</feature>
<feature type="compositionally biased region" description="Basic and acidic residues" evidence="9">
    <location>
        <begin position="821"/>
        <end position="847"/>
    </location>
</feature>
<dbReference type="InterPro" id="IPR032065">
    <property type="entry name" value="RNF31-UBA"/>
</dbReference>
<dbReference type="InterPro" id="IPR044066">
    <property type="entry name" value="TRIAD_supradom"/>
</dbReference>
<evidence type="ECO:0000256" key="2">
    <source>
        <dbReference type="ARBA" id="ARBA00022679"/>
    </source>
</evidence>
<feature type="compositionally biased region" description="Acidic residues" evidence="9">
    <location>
        <begin position="1715"/>
        <end position="1727"/>
    </location>
</feature>
<feature type="compositionally biased region" description="Low complexity" evidence="9">
    <location>
        <begin position="539"/>
        <end position="552"/>
    </location>
</feature>
<evidence type="ECO:0000256" key="4">
    <source>
        <dbReference type="ARBA" id="ARBA00022737"/>
    </source>
</evidence>
<feature type="region of interest" description="Disordered" evidence="9">
    <location>
        <begin position="773"/>
        <end position="919"/>
    </location>
</feature>
<dbReference type="InterPro" id="IPR047540">
    <property type="entry name" value="BRcat_RBR_RNF31-like"/>
</dbReference>
<dbReference type="GO" id="GO:0036435">
    <property type="term" value="F:K48-linked polyubiquitin modification-dependent protein binding"/>
    <property type="evidence" value="ECO:0007669"/>
    <property type="project" value="TreeGrafter"/>
</dbReference>
<feature type="region of interest" description="Disordered" evidence="9">
    <location>
        <begin position="1900"/>
        <end position="2005"/>
    </location>
</feature>
<dbReference type="InterPro" id="IPR000315">
    <property type="entry name" value="Znf_B-box"/>
</dbReference>
<feature type="compositionally biased region" description="Basic and acidic residues" evidence="9">
    <location>
        <begin position="792"/>
        <end position="811"/>
    </location>
</feature>
<feature type="compositionally biased region" description="Basic and acidic residues" evidence="9">
    <location>
        <begin position="673"/>
        <end position="683"/>
    </location>
</feature>
<feature type="region of interest" description="Disordered" evidence="9">
    <location>
        <begin position="1520"/>
        <end position="1560"/>
    </location>
</feature>
<feature type="compositionally biased region" description="Basic and acidic residues" evidence="9">
    <location>
        <begin position="1375"/>
        <end position="1384"/>
    </location>
</feature>
<feature type="compositionally biased region" description="Basic and acidic residues" evidence="9">
    <location>
        <begin position="962"/>
        <end position="982"/>
    </location>
</feature>
<dbReference type="CDD" id="cd20337">
    <property type="entry name" value="BRcat_RBR_HOIP"/>
    <property type="match status" value="1"/>
</dbReference>
<dbReference type="PANTHER" id="PTHR16004">
    <property type="entry name" value="RING FINGER PROTEIN 31-RELATED"/>
    <property type="match status" value="1"/>
</dbReference>
<keyword evidence="4" id="KW-0677">Repeat</keyword>
<keyword evidence="2" id="KW-0808">Transferase</keyword>
<dbReference type="PROSITE" id="PS50119">
    <property type="entry name" value="ZF_BBOX"/>
    <property type="match status" value="1"/>
</dbReference>
<dbReference type="PROSITE" id="PS51873">
    <property type="entry name" value="TRIAD"/>
    <property type="match status" value="1"/>
</dbReference>
<feature type="compositionally biased region" description="Pro residues" evidence="9">
    <location>
        <begin position="240"/>
        <end position="250"/>
    </location>
</feature>
<dbReference type="SMART" id="SM00647">
    <property type="entry name" value="IBR"/>
    <property type="match status" value="1"/>
</dbReference>
<feature type="compositionally biased region" description="Acidic residues" evidence="9">
    <location>
        <begin position="553"/>
        <end position="563"/>
    </location>
</feature>
<feature type="compositionally biased region" description="Acidic residues" evidence="9">
    <location>
        <begin position="1546"/>
        <end position="1560"/>
    </location>
</feature>
<feature type="compositionally biased region" description="Acidic residues" evidence="9">
    <location>
        <begin position="1477"/>
        <end position="1489"/>
    </location>
</feature>
<evidence type="ECO:0000259" key="12">
    <source>
        <dbReference type="PROSITE" id="PS51873"/>
    </source>
</evidence>
<dbReference type="GO" id="GO:1990450">
    <property type="term" value="F:linear polyubiquitin binding"/>
    <property type="evidence" value="ECO:0007669"/>
    <property type="project" value="TreeGrafter"/>
</dbReference>
<keyword evidence="3" id="KW-0479">Metal-binding</keyword>
<feature type="compositionally biased region" description="Basic residues" evidence="9">
    <location>
        <begin position="504"/>
        <end position="515"/>
    </location>
</feature>
<feature type="region of interest" description="Disordered" evidence="9">
    <location>
        <begin position="475"/>
        <end position="732"/>
    </location>
</feature>
<feature type="compositionally biased region" description="Polar residues" evidence="9">
    <location>
        <begin position="940"/>
        <end position="955"/>
    </location>
</feature>
<feature type="region of interest" description="Disordered" evidence="9">
    <location>
        <begin position="2432"/>
        <end position="2452"/>
    </location>
</feature>
<feature type="compositionally biased region" description="Basic and acidic residues" evidence="9">
    <location>
        <begin position="612"/>
        <end position="643"/>
    </location>
</feature>
<dbReference type="GO" id="GO:0061630">
    <property type="term" value="F:ubiquitin protein ligase activity"/>
    <property type="evidence" value="ECO:0007669"/>
    <property type="project" value="TreeGrafter"/>
</dbReference>
<feature type="compositionally biased region" description="Polar residues" evidence="9">
    <location>
        <begin position="491"/>
        <end position="500"/>
    </location>
</feature>
<keyword evidence="5 8" id="KW-0863">Zinc-finger</keyword>
<evidence type="ECO:0000256" key="1">
    <source>
        <dbReference type="ARBA" id="ARBA00008278"/>
    </source>
</evidence>